<protein>
    <submittedName>
        <fullName evidence="1">Uncharacterized protein</fullName>
    </submittedName>
</protein>
<reference evidence="1 2" key="1">
    <citation type="submission" date="2015-01" db="EMBL/GenBank/DDBJ databases">
        <title>Evolution of Trichinella species and genotypes.</title>
        <authorList>
            <person name="Korhonen P.K."/>
            <person name="Edoardo P."/>
            <person name="Giuseppe L.R."/>
            <person name="Gasser R.B."/>
        </authorList>
    </citation>
    <scope>NUCLEOTIDE SEQUENCE [LARGE SCALE GENOMIC DNA]</scope>
    <source>
        <strain evidence="1">ISS2496</strain>
    </source>
</reference>
<dbReference type="AlphaFoldDB" id="A0A0V0YXQ2"/>
<organism evidence="1 2">
    <name type="scientific">Trichinella patagoniensis</name>
    <dbReference type="NCBI Taxonomy" id="990121"/>
    <lineage>
        <taxon>Eukaryota</taxon>
        <taxon>Metazoa</taxon>
        <taxon>Ecdysozoa</taxon>
        <taxon>Nematoda</taxon>
        <taxon>Enoplea</taxon>
        <taxon>Dorylaimia</taxon>
        <taxon>Trichinellida</taxon>
        <taxon>Trichinellidae</taxon>
        <taxon>Trichinella</taxon>
    </lineage>
</organism>
<gene>
    <name evidence="1" type="ORF">T12_143</name>
</gene>
<sequence>MECTKMVKLTCADPVRVIMEFMNSNLNRLKRLEQLAAIYNP</sequence>
<dbReference type="EMBL" id="JYDQ01001537">
    <property type="protein sequence ID" value="KRY05054.1"/>
    <property type="molecule type" value="Genomic_DNA"/>
</dbReference>
<evidence type="ECO:0000313" key="1">
    <source>
        <dbReference type="EMBL" id="KRY05054.1"/>
    </source>
</evidence>
<accession>A0A0V0YXQ2</accession>
<dbReference type="Proteomes" id="UP000054783">
    <property type="component" value="Unassembled WGS sequence"/>
</dbReference>
<proteinExistence type="predicted"/>
<keyword evidence="2" id="KW-1185">Reference proteome</keyword>
<name>A0A0V0YXQ2_9BILA</name>
<comment type="caution">
    <text evidence="1">The sequence shown here is derived from an EMBL/GenBank/DDBJ whole genome shotgun (WGS) entry which is preliminary data.</text>
</comment>
<evidence type="ECO:0000313" key="2">
    <source>
        <dbReference type="Proteomes" id="UP000054783"/>
    </source>
</evidence>